<dbReference type="RefSeq" id="WP_220229697.1">
    <property type="nucleotide sequence ID" value="NZ_JAICBX010000003.1"/>
</dbReference>
<sequence length="124" mass="13977">MTQTLPELIAPWLGLIALFISVGGTVYAWLTSRSKEYAKKLDNLNEGRAKDLSEINTRLNGHASRIQTIEDEMKHLPDRDSQHRVELALAEMNGRFAALDEKLKPIASTSQRLSEFLLEQAKKS</sequence>
<keyword evidence="1" id="KW-1133">Transmembrane helix</keyword>
<dbReference type="AlphaFoldDB" id="A0AAE2ZML5"/>
<evidence type="ECO:0000313" key="3">
    <source>
        <dbReference type="Proteomes" id="UP001196509"/>
    </source>
</evidence>
<organism evidence="2 3">
    <name type="scientific">Flavimaribacter sediminis</name>
    <dbReference type="NCBI Taxonomy" id="2865987"/>
    <lineage>
        <taxon>Bacteria</taxon>
        <taxon>Pseudomonadati</taxon>
        <taxon>Pseudomonadota</taxon>
        <taxon>Alphaproteobacteria</taxon>
        <taxon>Hyphomicrobiales</taxon>
        <taxon>Rhizobiaceae</taxon>
        <taxon>Flavimaribacter</taxon>
    </lineage>
</organism>
<protein>
    <submittedName>
        <fullName evidence="2">DUF2730 domain-containing protein</fullName>
    </submittedName>
</protein>
<evidence type="ECO:0000256" key="1">
    <source>
        <dbReference type="SAM" id="Phobius"/>
    </source>
</evidence>
<proteinExistence type="predicted"/>
<evidence type="ECO:0000313" key="2">
    <source>
        <dbReference type="EMBL" id="MBW8638981.1"/>
    </source>
</evidence>
<name>A0AAE2ZML5_9HYPH</name>
<gene>
    <name evidence="2" type="ORF">K1W69_17425</name>
</gene>
<feature type="transmembrane region" description="Helical" evidence="1">
    <location>
        <begin position="12"/>
        <end position="30"/>
    </location>
</feature>
<keyword evidence="1" id="KW-0812">Transmembrane</keyword>
<dbReference type="Pfam" id="PF10805">
    <property type="entry name" value="DUF2730"/>
    <property type="match status" value="1"/>
</dbReference>
<comment type="caution">
    <text evidence="2">The sequence shown here is derived from an EMBL/GenBank/DDBJ whole genome shotgun (WGS) entry which is preliminary data.</text>
</comment>
<dbReference type="EMBL" id="JAICBX010000003">
    <property type="protein sequence ID" value="MBW8638981.1"/>
    <property type="molecule type" value="Genomic_DNA"/>
</dbReference>
<reference evidence="2" key="1">
    <citation type="submission" date="2021-08" db="EMBL/GenBank/DDBJ databases">
        <title>Hoeflea bacterium WL0058 sp. nov., isolated from the sediment.</title>
        <authorList>
            <person name="Wang L."/>
            <person name="Zhang D."/>
        </authorList>
    </citation>
    <scope>NUCLEOTIDE SEQUENCE</scope>
    <source>
        <strain evidence="2">WL0058</strain>
    </source>
</reference>
<keyword evidence="1" id="KW-0472">Membrane</keyword>
<keyword evidence="3" id="KW-1185">Reference proteome</keyword>
<dbReference type="InterPro" id="IPR020269">
    <property type="entry name" value="Phage_Mu_Releasin"/>
</dbReference>
<accession>A0AAE2ZML5</accession>
<dbReference type="Proteomes" id="UP001196509">
    <property type="component" value="Unassembled WGS sequence"/>
</dbReference>